<keyword evidence="4" id="KW-0804">Transcription</keyword>
<evidence type="ECO:0000313" key="8">
    <source>
        <dbReference type="EMBL" id="SOC57700.1"/>
    </source>
</evidence>
<keyword evidence="3 5" id="KW-0238">DNA-binding</keyword>
<dbReference type="SUPFAM" id="SSF46894">
    <property type="entry name" value="C-terminal effector domain of the bipartite response regulators"/>
    <property type="match status" value="1"/>
</dbReference>
<evidence type="ECO:0000256" key="6">
    <source>
        <dbReference type="SAM" id="MobiDB-lite"/>
    </source>
</evidence>
<dbReference type="SUPFAM" id="SSF51004">
    <property type="entry name" value="C-terminal (heme d1) domain of cytochrome cd1-nitrite reductase"/>
    <property type="match status" value="1"/>
</dbReference>
<evidence type="ECO:0000313" key="9">
    <source>
        <dbReference type="Proteomes" id="UP000219688"/>
    </source>
</evidence>
<dbReference type="InterPro" id="IPR011048">
    <property type="entry name" value="Haem_d1_sf"/>
</dbReference>
<proteinExistence type="inferred from homology"/>
<protein>
    <submittedName>
        <fullName evidence="8">DNA-binding transcriptional activator of the SARP family</fullName>
    </submittedName>
</protein>
<dbReference type="SMART" id="SM00862">
    <property type="entry name" value="Trans_reg_C"/>
    <property type="match status" value="1"/>
</dbReference>
<dbReference type="Pfam" id="PF00486">
    <property type="entry name" value="Trans_reg_C"/>
    <property type="match status" value="1"/>
</dbReference>
<dbReference type="AlphaFoldDB" id="A0A285VUE3"/>
<dbReference type="Gene3D" id="1.10.10.10">
    <property type="entry name" value="Winged helix-like DNA-binding domain superfamily/Winged helix DNA-binding domain"/>
    <property type="match status" value="1"/>
</dbReference>
<dbReference type="InterPro" id="IPR015943">
    <property type="entry name" value="WD40/YVTN_repeat-like_dom_sf"/>
</dbReference>
<name>A0A285VUE3_9MICO</name>
<dbReference type="InterPro" id="IPR005158">
    <property type="entry name" value="BTAD"/>
</dbReference>
<organism evidence="8 9">
    <name type="scientific">Ornithinimicrobium cerasi</name>
    <dbReference type="NCBI Taxonomy" id="2248773"/>
    <lineage>
        <taxon>Bacteria</taxon>
        <taxon>Bacillati</taxon>
        <taxon>Actinomycetota</taxon>
        <taxon>Actinomycetes</taxon>
        <taxon>Micrococcales</taxon>
        <taxon>Ornithinimicrobiaceae</taxon>
        <taxon>Ornithinimicrobium</taxon>
    </lineage>
</organism>
<dbReference type="InterPro" id="IPR051677">
    <property type="entry name" value="AfsR-DnrI-RedD_regulator"/>
</dbReference>
<evidence type="ECO:0000256" key="3">
    <source>
        <dbReference type="ARBA" id="ARBA00023125"/>
    </source>
</evidence>
<feature type="DNA-binding region" description="OmpR/PhoB-type" evidence="5">
    <location>
        <begin position="1"/>
        <end position="89"/>
    </location>
</feature>
<accession>A0A285VUE3</accession>
<dbReference type="CDD" id="cd00383">
    <property type="entry name" value="trans_reg_C"/>
    <property type="match status" value="1"/>
</dbReference>
<dbReference type="Pfam" id="PF03704">
    <property type="entry name" value="BTAD"/>
    <property type="match status" value="1"/>
</dbReference>
<evidence type="ECO:0000256" key="1">
    <source>
        <dbReference type="ARBA" id="ARBA00005820"/>
    </source>
</evidence>
<dbReference type="InterPro" id="IPR011990">
    <property type="entry name" value="TPR-like_helical_dom_sf"/>
</dbReference>
<dbReference type="InterPro" id="IPR036388">
    <property type="entry name" value="WH-like_DNA-bd_sf"/>
</dbReference>
<feature type="domain" description="OmpR/PhoB-type" evidence="7">
    <location>
        <begin position="1"/>
        <end position="89"/>
    </location>
</feature>
<dbReference type="SUPFAM" id="SSF48452">
    <property type="entry name" value="TPR-like"/>
    <property type="match status" value="1"/>
</dbReference>
<dbReference type="InterPro" id="IPR016032">
    <property type="entry name" value="Sig_transdc_resp-reg_C-effctor"/>
</dbReference>
<dbReference type="GO" id="GO:0003677">
    <property type="term" value="F:DNA binding"/>
    <property type="evidence" value="ECO:0007669"/>
    <property type="project" value="UniProtKB-UniRule"/>
</dbReference>
<dbReference type="Proteomes" id="UP000219688">
    <property type="component" value="Unassembled WGS sequence"/>
</dbReference>
<dbReference type="PANTHER" id="PTHR35807">
    <property type="entry name" value="TRANSCRIPTIONAL REGULATOR REDD-RELATED"/>
    <property type="match status" value="1"/>
</dbReference>
<sequence length="610" mass="64471">MLGELLVSVGDRPVAIAGRQQRLLLMSLALRANQVASPERLIDALWGPTPPASAAAGLRVSVSKLRRVLASAGAADVLVTRPGGYVLLLEAGRTDLARFEELVAQARATDDHVEREAMLAKALSLWRGPALEGLDHDLVAVAELIRLQELRSLAAEDRVECELALGRHREVVPTLEALITEDPFREGRQGQLMRALNGSGRQSEALDSYRRFRQRLVDETGLEPGAKLRALEQAILLQEEPNDQPAVPPGDRPATGKGEQPRTRRPWLVTAAIAVCVAVATAVAAMGWWWPEEPQVRADFGTVARLDPDTGAVLGHVDVIARVGVGDGFGDIVVGDDVWVLNSIDHTVSRIDIEDASVSATVAVGADPVGLALAGGDLWVTSAAENEVVRVDGLTGDVVSRIPVGDLPSGITEADGDIWVANHRGLPTGSVWRIDAVTNQVLAKIPVGARDYRRGPQWISSGAGSVWVGVPNLNAVVRIDARSNKVVGTIPVADGGVCGPVTAGDAAVWVAGGFCGNGSLTRIDPATNTVVASITSSRWHTVFGAVPGFGSLWVNTDRGPFQLEPDTHAVVGRLAVPGDTSFGGNLTVDAESLWIHDAGSQSVLRLTGRQ</sequence>
<dbReference type="EMBL" id="OBQK01000015">
    <property type="protein sequence ID" value="SOC57700.1"/>
    <property type="molecule type" value="Genomic_DNA"/>
</dbReference>
<dbReference type="CDD" id="cd15831">
    <property type="entry name" value="BTAD"/>
    <property type="match status" value="1"/>
</dbReference>
<comment type="similarity">
    <text evidence="1">Belongs to the AfsR/DnrI/RedD regulatory family.</text>
</comment>
<dbReference type="InterPro" id="IPR001867">
    <property type="entry name" value="OmpR/PhoB-type_DNA-bd"/>
</dbReference>
<dbReference type="GO" id="GO:0000160">
    <property type="term" value="P:phosphorelay signal transduction system"/>
    <property type="evidence" value="ECO:0007669"/>
    <property type="project" value="InterPro"/>
</dbReference>
<evidence type="ECO:0000256" key="5">
    <source>
        <dbReference type="PROSITE-ProRule" id="PRU01091"/>
    </source>
</evidence>
<dbReference type="Gene3D" id="2.130.10.10">
    <property type="entry name" value="YVTN repeat-like/Quinoprotein amine dehydrogenase"/>
    <property type="match status" value="2"/>
</dbReference>
<evidence type="ECO:0000256" key="2">
    <source>
        <dbReference type="ARBA" id="ARBA00023015"/>
    </source>
</evidence>
<dbReference type="SMART" id="SM01043">
    <property type="entry name" value="BTAD"/>
    <property type="match status" value="1"/>
</dbReference>
<dbReference type="Gene3D" id="1.25.40.10">
    <property type="entry name" value="Tetratricopeptide repeat domain"/>
    <property type="match status" value="1"/>
</dbReference>
<dbReference type="GO" id="GO:0006355">
    <property type="term" value="P:regulation of DNA-templated transcription"/>
    <property type="evidence" value="ECO:0007669"/>
    <property type="project" value="InterPro"/>
</dbReference>
<reference evidence="9" key="1">
    <citation type="submission" date="2017-08" db="EMBL/GenBank/DDBJ databases">
        <authorList>
            <person name="Varghese N."/>
            <person name="Submissions S."/>
        </authorList>
    </citation>
    <scope>NUCLEOTIDE SEQUENCE [LARGE SCALE GENOMIC DNA]</scope>
    <source>
        <strain evidence="9">USBA17B2</strain>
    </source>
</reference>
<keyword evidence="2" id="KW-0805">Transcription regulation</keyword>
<dbReference type="PROSITE" id="PS51755">
    <property type="entry name" value="OMPR_PHOB"/>
    <property type="match status" value="1"/>
</dbReference>
<gene>
    <name evidence="8" type="ORF">SAMN05421879_11525</name>
</gene>
<dbReference type="PANTHER" id="PTHR35807:SF1">
    <property type="entry name" value="TRANSCRIPTIONAL REGULATOR REDD"/>
    <property type="match status" value="1"/>
</dbReference>
<feature type="region of interest" description="Disordered" evidence="6">
    <location>
        <begin position="239"/>
        <end position="263"/>
    </location>
</feature>
<evidence type="ECO:0000259" key="7">
    <source>
        <dbReference type="PROSITE" id="PS51755"/>
    </source>
</evidence>
<keyword evidence="9" id="KW-1185">Reference proteome</keyword>
<evidence type="ECO:0000256" key="4">
    <source>
        <dbReference type="ARBA" id="ARBA00023163"/>
    </source>
</evidence>